<dbReference type="RefSeq" id="WP_159806770.1">
    <property type="nucleotide sequence ID" value="NZ_BLJE01000002.1"/>
</dbReference>
<dbReference type="InterPro" id="IPR023393">
    <property type="entry name" value="START-like_dom_sf"/>
</dbReference>
<keyword evidence="4" id="KW-1185">Reference proteome</keyword>
<gene>
    <name evidence="3" type="ORF">KIN_21760</name>
</gene>
<accession>A0A6N6JIT5</accession>
<dbReference type="CDD" id="cd07814">
    <property type="entry name" value="SRPBCC_CalC_Aha1-like"/>
    <property type="match status" value="1"/>
</dbReference>
<evidence type="ECO:0000313" key="4">
    <source>
        <dbReference type="Proteomes" id="UP000436822"/>
    </source>
</evidence>
<dbReference type="EMBL" id="BLJE01000002">
    <property type="protein sequence ID" value="GFE65102.1"/>
    <property type="molecule type" value="Genomic_DNA"/>
</dbReference>
<dbReference type="InterPro" id="IPR013538">
    <property type="entry name" value="ASHA1/2-like_C"/>
</dbReference>
<comment type="similarity">
    <text evidence="1">Belongs to the AHA1 family.</text>
</comment>
<name>A0A6N6JIT5_9RHOB</name>
<organism evidence="3 4">
    <name type="scientific">Litoreibacter roseus</name>
    <dbReference type="NCBI Taxonomy" id="2601869"/>
    <lineage>
        <taxon>Bacteria</taxon>
        <taxon>Pseudomonadati</taxon>
        <taxon>Pseudomonadota</taxon>
        <taxon>Alphaproteobacteria</taxon>
        <taxon>Rhodobacterales</taxon>
        <taxon>Roseobacteraceae</taxon>
        <taxon>Litoreibacter</taxon>
    </lineage>
</organism>
<dbReference type="OrthoDB" id="9800600at2"/>
<comment type="caution">
    <text evidence="3">The sequence shown here is derived from an EMBL/GenBank/DDBJ whole genome shotgun (WGS) entry which is preliminary data.</text>
</comment>
<dbReference type="SUPFAM" id="SSF55961">
    <property type="entry name" value="Bet v1-like"/>
    <property type="match status" value="1"/>
</dbReference>
<feature type="domain" description="Activator of Hsp90 ATPase homologue 1/2-like C-terminal" evidence="2">
    <location>
        <begin position="12"/>
        <end position="131"/>
    </location>
</feature>
<dbReference type="Pfam" id="PF08327">
    <property type="entry name" value="AHSA1"/>
    <property type="match status" value="1"/>
</dbReference>
<dbReference type="Gene3D" id="3.30.530.20">
    <property type="match status" value="1"/>
</dbReference>
<protein>
    <recommendedName>
        <fullName evidence="2">Activator of Hsp90 ATPase homologue 1/2-like C-terminal domain-containing protein</fullName>
    </recommendedName>
</protein>
<dbReference type="AlphaFoldDB" id="A0A6N6JIT5"/>
<proteinExistence type="inferred from homology"/>
<reference evidence="3 4" key="1">
    <citation type="submission" date="2019-12" db="EMBL/GenBank/DDBJ databases">
        <title>Litoreibacter badius sp. nov., a novel bacteriochlorophyll a-containing bacterium in the genus Litoreibacter.</title>
        <authorList>
            <person name="Kanamuro M."/>
            <person name="Takabe Y."/>
            <person name="Mori K."/>
            <person name="Takaichi S."/>
            <person name="Hanada S."/>
        </authorList>
    </citation>
    <scope>NUCLEOTIDE SEQUENCE [LARGE SCALE GENOMIC DNA]</scope>
    <source>
        <strain evidence="3 4">K6</strain>
    </source>
</reference>
<evidence type="ECO:0000259" key="2">
    <source>
        <dbReference type="Pfam" id="PF08327"/>
    </source>
</evidence>
<sequence length="137" mass="15401">MGTIRRSVDLAFPRQMVWEALINPQELAVWLMPNDFEPELGHKFTFQTNSAPGFDGTVYSEVLELDPPQRLMISWKAGNLDTTVSFTLTETTTGTRLDLVHDGFALRQLPTRAILTAGWGRILRKKLHAHLQSKGPA</sequence>
<evidence type="ECO:0000313" key="3">
    <source>
        <dbReference type="EMBL" id="GFE65102.1"/>
    </source>
</evidence>
<dbReference type="Proteomes" id="UP000436822">
    <property type="component" value="Unassembled WGS sequence"/>
</dbReference>
<evidence type="ECO:0000256" key="1">
    <source>
        <dbReference type="ARBA" id="ARBA00006817"/>
    </source>
</evidence>